<dbReference type="SUPFAM" id="SSF53067">
    <property type="entry name" value="Actin-like ATPase domain"/>
    <property type="match status" value="1"/>
</dbReference>
<dbReference type="GO" id="GO:0006355">
    <property type="term" value="P:regulation of DNA-templated transcription"/>
    <property type="evidence" value="ECO:0007669"/>
    <property type="project" value="InterPro"/>
</dbReference>
<feature type="domain" description="HTH iclR-type" evidence="2">
    <location>
        <begin position="16"/>
        <end position="61"/>
    </location>
</feature>
<dbReference type="PANTHER" id="PTHR18964:SF149">
    <property type="entry name" value="BIFUNCTIONAL UDP-N-ACETYLGLUCOSAMINE 2-EPIMERASE_N-ACETYLMANNOSAMINE KINASE"/>
    <property type="match status" value="1"/>
</dbReference>
<dbReference type="InterPro" id="IPR036390">
    <property type="entry name" value="WH_DNA-bd_sf"/>
</dbReference>
<evidence type="ECO:0000313" key="4">
    <source>
        <dbReference type="Proteomes" id="UP000187486"/>
    </source>
</evidence>
<accession>A0A1R0KHK2</accession>
<dbReference type="AlphaFoldDB" id="A0A1R0KHK2"/>
<dbReference type="STRING" id="76021.BS329_32800"/>
<comment type="similarity">
    <text evidence="1">Belongs to the ROK (NagC/XylR) family.</text>
</comment>
<dbReference type="InterPro" id="IPR000600">
    <property type="entry name" value="ROK"/>
</dbReference>
<dbReference type="RefSeq" id="WP_076165897.1">
    <property type="nucleotide sequence ID" value="NZ_JBEZVB010000025.1"/>
</dbReference>
<dbReference type="InterPro" id="IPR005471">
    <property type="entry name" value="Tscrpt_reg_IclR_N"/>
</dbReference>
<dbReference type="InterPro" id="IPR043129">
    <property type="entry name" value="ATPase_NBD"/>
</dbReference>
<dbReference type="Proteomes" id="UP000187486">
    <property type="component" value="Unassembled WGS sequence"/>
</dbReference>
<protein>
    <submittedName>
        <fullName evidence="3">Transcriptional regulator</fullName>
    </submittedName>
</protein>
<dbReference type="Pfam" id="PF00480">
    <property type="entry name" value="ROK"/>
    <property type="match status" value="2"/>
</dbReference>
<dbReference type="InterPro" id="IPR036388">
    <property type="entry name" value="WH-like_DNA-bd_sf"/>
</dbReference>
<evidence type="ECO:0000259" key="2">
    <source>
        <dbReference type="Pfam" id="PF09339"/>
    </source>
</evidence>
<dbReference type="Gene3D" id="1.10.10.10">
    <property type="entry name" value="Winged helix-like DNA-binding domain superfamily/Winged helix DNA-binding domain"/>
    <property type="match status" value="1"/>
</dbReference>
<sequence length="372" mass="38697">MARLSGGDPSLLRRLNAIAVLRALYAAEELTLTELVKASEVSRPTVEEIATDLGEQGLIEEVQLSPDAPRPVGRPAKRYRFRPESGHVAGLEIGPHQALCLVADLRGVVVGRARAEVTPEMDAPDRLGVARRVLGAAVGGRPNVRVLGVGTTGVVSGGKVVRGERLPGWTGLDLPAEFGGGCPVLAGNDTKLATLAEHWRGAANGVDDIVYVQAGRTVSLGLLLDGKLHAGHNGAAGEIGALRRVGWYAALDRFLAFGDGSGSAEATRRVFDALRGGDPEAEAIVAAFVTDLCVGVAAAVLTVDPQLVVIGGGLAQAGDLLTTPLRTELTRLCLFPVRVETSMLGDDSVALGAVRLALSRVERELFSVADVA</sequence>
<comment type="caution">
    <text evidence="3">The sequence shown here is derived from an EMBL/GenBank/DDBJ whole genome shotgun (WGS) entry which is preliminary data.</text>
</comment>
<gene>
    <name evidence="3" type="ORF">BS329_32800</name>
</gene>
<dbReference type="Pfam" id="PF09339">
    <property type="entry name" value="HTH_IclR"/>
    <property type="match status" value="1"/>
</dbReference>
<dbReference type="EMBL" id="MQUQ01000020">
    <property type="protein sequence ID" value="OLZ45228.1"/>
    <property type="molecule type" value="Genomic_DNA"/>
</dbReference>
<evidence type="ECO:0000256" key="1">
    <source>
        <dbReference type="ARBA" id="ARBA00006479"/>
    </source>
</evidence>
<evidence type="ECO:0000313" key="3">
    <source>
        <dbReference type="EMBL" id="OLZ45228.1"/>
    </source>
</evidence>
<dbReference type="Gene3D" id="3.30.420.40">
    <property type="match status" value="4"/>
</dbReference>
<name>A0A1R0KHK2_9PSEU</name>
<organism evidence="3 4">
    <name type="scientific">Amycolatopsis coloradensis</name>
    <dbReference type="NCBI Taxonomy" id="76021"/>
    <lineage>
        <taxon>Bacteria</taxon>
        <taxon>Bacillati</taxon>
        <taxon>Actinomycetota</taxon>
        <taxon>Actinomycetes</taxon>
        <taxon>Pseudonocardiales</taxon>
        <taxon>Pseudonocardiaceae</taxon>
        <taxon>Amycolatopsis</taxon>
    </lineage>
</organism>
<reference evidence="3 4" key="1">
    <citation type="submission" date="2016-01" db="EMBL/GenBank/DDBJ databases">
        <title>Amycolatopsis coloradensis genome sequencing and assembly.</title>
        <authorList>
            <person name="Mayilraj S."/>
        </authorList>
    </citation>
    <scope>NUCLEOTIDE SEQUENCE [LARGE SCALE GENOMIC DNA]</scope>
    <source>
        <strain evidence="3 4">DSM 44225</strain>
    </source>
</reference>
<keyword evidence="4" id="KW-1185">Reference proteome</keyword>
<proteinExistence type="inferred from homology"/>
<dbReference type="PANTHER" id="PTHR18964">
    <property type="entry name" value="ROK (REPRESSOR, ORF, KINASE) FAMILY"/>
    <property type="match status" value="1"/>
</dbReference>
<dbReference type="SUPFAM" id="SSF46785">
    <property type="entry name" value="Winged helix' DNA-binding domain"/>
    <property type="match status" value="1"/>
</dbReference>
<dbReference type="GO" id="GO:0003677">
    <property type="term" value="F:DNA binding"/>
    <property type="evidence" value="ECO:0007669"/>
    <property type="project" value="InterPro"/>
</dbReference>